<reference evidence="3 4" key="1">
    <citation type="submission" date="2021-07" db="EMBL/GenBank/DDBJ databases">
        <title>Paraburkholderia edwinii protects Aspergillus sp. from phenazines by acting as a toxin sponge.</title>
        <authorList>
            <person name="Dahlstrom K.M."/>
            <person name="Newman D.K."/>
        </authorList>
    </citation>
    <scope>NUCLEOTIDE SEQUENCE [LARGE SCALE GENOMIC DNA]</scope>
    <source>
        <strain evidence="3 4">Pe01</strain>
    </source>
</reference>
<feature type="coiled-coil region" evidence="1">
    <location>
        <begin position="825"/>
        <end position="852"/>
    </location>
</feature>
<feature type="coiled-coil region" evidence="1">
    <location>
        <begin position="767"/>
        <end position="794"/>
    </location>
</feature>
<dbReference type="Gene3D" id="1.10.287.1490">
    <property type="match status" value="1"/>
</dbReference>
<feature type="compositionally biased region" description="Polar residues" evidence="2">
    <location>
        <begin position="348"/>
        <end position="357"/>
    </location>
</feature>
<dbReference type="InterPro" id="IPR027417">
    <property type="entry name" value="P-loop_NTPase"/>
</dbReference>
<feature type="coiled-coil region" evidence="1">
    <location>
        <begin position="469"/>
        <end position="513"/>
    </location>
</feature>
<sequence>MSEHDNFPAPIANGVQTLPEPSLERWQPLRVGVLELFHYDSEEFWFHDGHLLLRGNNGTGKSKVLSLTLPFLFDANLRPNRVEPDGDSGKRMAWNLLVGSYKRRIGYTWIEFGRRDREGQMHYLTLGAGLSAVEGKPSVDAWFFMLAGGLTGGSRIGRDFWLTNQQGTVLTRDRLRETIDGHGKLYDNAALYRHAVDERLFNLGEKRYDALMDTLIQLRQPQLSRKPDEAGLSHALTEALPPMPQALLTDVAEALNQLEEDRQQLDNIKELHGAVQHFNRRYERYARIQSRRQARELRQAQTEFDNASQSRNAAHDHLEAAQAAEINAVEKLEAGQLLKGAARARLETLQSNPTMQDANRLENAEKDLERRNADVTKEEEASSRASQLRDTEARRTNEYVEEVRSKGAFLIRARGSYLTYAETARLAREVMGNILLTTDPAHVASINDREFDQAAVGLRNATSGRRDAIKTLKDRIRDVEKAQVRLREVQRSVEEAKFDVQEATERRADADMEAERTGQTLVDAWVAYSASLQQLEFDSDQHIATLADWVAKPDGENPARKALQGAYQHRQTQLASAEADLARERQMLRARVEELENERAELNAGRDPAPPAPHTRSEQMRTARSGAPFWRVVDFKDKLDDAQRAGLEAALEASGLLDAWVEPDGQVSLADGKPWLDSHWSTRPVTPAENLADWLQSDCGPETPVSAETVERLLRGVACGQDDDAACEAWVSPSGLFRLGPLSGDWSKPQALYIGQSARAKARDLRLEAIRAEIAQLESMLARVMLDLDNLLVQRSRAALELSSAPADTELLAAMQSVAVAMRDFMSARARLDRVEAQCREAEDHYRAASDRLARDAEDSRLPTNEVELAKVEEALVYCMDSQNDMLSLIRECRRLQMDLERQRAHMLELDDRYQESLEKLASVRQEAEELRTRFETLKETIGVVVASLRAKLAEARNAVDESEQAERTLSDQRRVAGEHRAAAVQKLEDAQATLDTRAQARADAIAQLQRFASSNLLLSALPELEIPELANEWTIDPALTLARRVEQSLSDIKDDDHTWNEVQKQVNEVFMDLQRSLTALGHQVVAETSDWGLVVHVTYHRRQERPGQLAASLADEISQRSELLSAHERSVLENHLQAEIASEIQHMLRAAEQQVVAVNKELEKRPTSTGVRYRLLWQPLTEAEGAPIGLELARKRLLNTSSDLWTSEDRQVVGNMLQLQIKSERDRADSGDILGGTDTGVSLFDQLSRALDYRRWHRFRVERYQGGQWRKLSGPASSGERALGLTVPLFAAIASFYSRSGNPHAPRLMLLDEAFAGIDNLARAHCMGLIREFDLDFVITSEREWACYAELPGVAICQLQRREGVDAVHVSRWIWDGKSRRSAPDPERHLSPS</sequence>
<keyword evidence="4" id="KW-1185">Reference proteome</keyword>
<dbReference type="SUPFAM" id="SSF52540">
    <property type="entry name" value="P-loop containing nucleoside triphosphate hydrolases"/>
    <property type="match status" value="1"/>
</dbReference>
<feature type="compositionally biased region" description="Basic and acidic residues" evidence="2">
    <location>
        <begin position="359"/>
        <end position="395"/>
    </location>
</feature>
<feature type="region of interest" description="Disordered" evidence="2">
    <location>
        <begin position="348"/>
        <end position="395"/>
    </location>
</feature>
<dbReference type="PANTHER" id="PTHR45615:SF66">
    <property type="entry name" value="CARD DOMAIN-CONTAINING PROTEIN"/>
    <property type="match status" value="1"/>
</dbReference>
<feature type="region of interest" description="Disordered" evidence="2">
    <location>
        <begin position="293"/>
        <end position="314"/>
    </location>
</feature>
<feature type="compositionally biased region" description="Polar residues" evidence="2">
    <location>
        <begin position="299"/>
        <end position="312"/>
    </location>
</feature>
<organism evidence="3 4">
    <name type="scientific">Paraburkholderia edwinii</name>
    <dbReference type="NCBI Taxonomy" id="2861782"/>
    <lineage>
        <taxon>Bacteria</taxon>
        <taxon>Pseudomonadati</taxon>
        <taxon>Pseudomonadota</taxon>
        <taxon>Betaproteobacteria</taxon>
        <taxon>Burkholderiales</taxon>
        <taxon>Burkholderiaceae</taxon>
        <taxon>Paraburkholderia</taxon>
    </lineage>
</organism>
<evidence type="ECO:0000313" key="3">
    <source>
        <dbReference type="EMBL" id="QYD69031.1"/>
    </source>
</evidence>
<gene>
    <name evidence="3" type="ORF">KZJ38_01120</name>
</gene>
<feature type="coiled-coil region" evidence="1">
    <location>
        <begin position="907"/>
        <end position="973"/>
    </location>
</feature>
<dbReference type="NCBIfam" id="TIGR02680">
    <property type="entry name" value="TIGR02680 family protein"/>
    <property type="match status" value="1"/>
</dbReference>
<protein>
    <submittedName>
        <fullName evidence="3">TIGR02680 family protein</fullName>
    </submittedName>
</protein>
<keyword evidence="1" id="KW-0175">Coiled coil</keyword>
<dbReference type="PANTHER" id="PTHR45615">
    <property type="entry name" value="MYOSIN HEAVY CHAIN, NON-MUSCLE"/>
    <property type="match status" value="1"/>
</dbReference>
<evidence type="ECO:0000313" key="4">
    <source>
        <dbReference type="Proteomes" id="UP000826462"/>
    </source>
</evidence>
<feature type="region of interest" description="Disordered" evidence="2">
    <location>
        <begin position="596"/>
        <end position="623"/>
    </location>
</feature>
<dbReference type="Proteomes" id="UP000826462">
    <property type="component" value="Chromosome 1"/>
</dbReference>
<dbReference type="InterPro" id="IPR013496">
    <property type="entry name" value="CHP02680"/>
</dbReference>
<dbReference type="EMBL" id="CP080095">
    <property type="protein sequence ID" value="QYD69031.1"/>
    <property type="molecule type" value="Genomic_DNA"/>
</dbReference>
<accession>A0ABX8UKB1</accession>
<proteinExistence type="predicted"/>
<name>A0ABX8UKB1_9BURK</name>
<dbReference type="RefSeq" id="WP_219798406.1">
    <property type="nucleotide sequence ID" value="NZ_CP080095.1"/>
</dbReference>
<dbReference type="Pfam" id="PF13558">
    <property type="entry name" value="SbcC_Walker_B"/>
    <property type="match status" value="1"/>
</dbReference>
<evidence type="ECO:0000256" key="2">
    <source>
        <dbReference type="SAM" id="MobiDB-lite"/>
    </source>
</evidence>
<evidence type="ECO:0000256" key="1">
    <source>
        <dbReference type="SAM" id="Coils"/>
    </source>
</evidence>